<reference evidence="2" key="2">
    <citation type="submission" date="2021-04" db="EMBL/GenBank/DDBJ databases">
        <authorList>
            <person name="Gilroy R."/>
        </authorList>
    </citation>
    <scope>NUCLEOTIDE SEQUENCE</scope>
    <source>
        <strain evidence="2">ChiBcec2-3848</strain>
    </source>
</reference>
<feature type="transmembrane region" description="Helical" evidence="1">
    <location>
        <begin position="45"/>
        <end position="64"/>
    </location>
</feature>
<organism evidence="2 3">
    <name type="scientific">Candidatus Blautia merdavium</name>
    <dbReference type="NCBI Taxonomy" id="2838494"/>
    <lineage>
        <taxon>Bacteria</taxon>
        <taxon>Bacillati</taxon>
        <taxon>Bacillota</taxon>
        <taxon>Clostridia</taxon>
        <taxon>Lachnospirales</taxon>
        <taxon>Lachnospiraceae</taxon>
        <taxon>Blautia</taxon>
    </lineage>
</organism>
<reference evidence="2" key="1">
    <citation type="journal article" date="2021" name="PeerJ">
        <title>Extensive microbial diversity within the chicken gut microbiome revealed by metagenomics and culture.</title>
        <authorList>
            <person name="Gilroy R."/>
            <person name="Ravi A."/>
            <person name="Getino M."/>
            <person name="Pursley I."/>
            <person name="Horton D.L."/>
            <person name="Alikhan N.F."/>
            <person name="Baker D."/>
            <person name="Gharbi K."/>
            <person name="Hall N."/>
            <person name="Watson M."/>
            <person name="Adriaenssens E.M."/>
            <person name="Foster-Nyarko E."/>
            <person name="Jarju S."/>
            <person name="Secka A."/>
            <person name="Antonio M."/>
            <person name="Oren A."/>
            <person name="Chaudhuri R.R."/>
            <person name="La Ragione R."/>
            <person name="Hildebrand F."/>
            <person name="Pallen M.J."/>
        </authorList>
    </citation>
    <scope>NUCLEOTIDE SEQUENCE</scope>
    <source>
        <strain evidence="2">ChiBcec2-3848</strain>
    </source>
</reference>
<proteinExistence type="predicted"/>
<gene>
    <name evidence="2" type="ORF">H9753_06190</name>
</gene>
<evidence type="ECO:0000256" key="1">
    <source>
        <dbReference type="SAM" id="Phobius"/>
    </source>
</evidence>
<dbReference type="AlphaFoldDB" id="A0A9D2TC21"/>
<dbReference type="EMBL" id="DWVZ01000080">
    <property type="protein sequence ID" value="HJC63193.1"/>
    <property type="molecule type" value="Genomic_DNA"/>
</dbReference>
<accession>A0A9D2TC21</accession>
<dbReference type="InterPro" id="IPR046113">
    <property type="entry name" value="DUF6050"/>
</dbReference>
<protein>
    <submittedName>
        <fullName evidence="2">Uncharacterized protein</fullName>
    </submittedName>
</protein>
<feature type="transmembrane region" description="Helical" evidence="1">
    <location>
        <begin position="76"/>
        <end position="103"/>
    </location>
</feature>
<evidence type="ECO:0000313" key="2">
    <source>
        <dbReference type="EMBL" id="HJC63193.1"/>
    </source>
</evidence>
<keyword evidence="1" id="KW-1133">Transmembrane helix</keyword>
<comment type="caution">
    <text evidence="2">The sequence shown here is derived from an EMBL/GenBank/DDBJ whole genome shotgun (WGS) entry which is preliminary data.</text>
</comment>
<dbReference type="Pfam" id="PF19517">
    <property type="entry name" value="DUF6050"/>
    <property type="match status" value="1"/>
</dbReference>
<evidence type="ECO:0000313" key="3">
    <source>
        <dbReference type="Proteomes" id="UP000823886"/>
    </source>
</evidence>
<keyword evidence="1" id="KW-0472">Membrane</keyword>
<feature type="transmembrane region" description="Helical" evidence="1">
    <location>
        <begin position="12"/>
        <end position="33"/>
    </location>
</feature>
<name>A0A9D2TC21_9FIRM</name>
<sequence>MICTEVAKMYEFVRKVVVPVGAAAILAALFYPFCVENGQCDYLKLWIFMGIPFGVHKMFLWIIPKGFDIGGTVGMFVFNLLVGGVIGGFALVWRLLMAAFYLVKTVFAGISRLMRAKAV</sequence>
<dbReference type="Proteomes" id="UP000823886">
    <property type="component" value="Unassembled WGS sequence"/>
</dbReference>
<keyword evidence="1" id="KW-0812">Transmembrane</keyword>